<keyword evidence="4 10" id="KW-1003">Cell membrane</keyword>
<evidence type="ECO:0000256" key="1">
    <source>
        <dbReference type="ARBA" id="ARBA00004383"/>
    </source>
</evidence>
<evidence type="ECO:0000256" key="11">
    <source>
        <dbReference type="SAM" id="MobiDB-lite"/>
    </source>
</evidence>
<proteinExistence type="inferred from homology"/>
<evidence type="ECO:0000259" key="12">
    <source>
        <dbReference type="PROSITE" id="PS52015"/>
    </source>
</evidence>
<dbReference type="NCBIfam" id="TIGR01352">
    <property type="entry name" value="tonB_Cterm"/>
    <property type="match status" value="1"/>
</dbReference>
<keyword evidence="14" id="KW-1185">Reference proteome</keyword>
<dbReference type="InterPro" id="IPR006260">
    <property type="entry name" value="TonB/TolA_C"/>
</dbReference>
<name>A0ABY1B9Z2_9PSED</name>
<organism evidence="13 14">
    <name type="scientific">Pseudomonas cuatrocienegasensis</name>
    <dbReference type="NCBI Taxonomy" id="543360"/>
    <lineage>
        <taxon>Bacteria</taxon>
        <taxon>Pseudomonadati</taxon>
        <taxon>Pseudomonadota</taxon>
        <taxon>Gammaproteobacteria</taxon>
        <taxon>Pseudomonadales</taxon>
        <taxon>Pseudomonadaceae</taxon>
        <taxon>Pseudomonas</taxon>
    </lineage>
</organism>
<reference evidence="13 14" key="1">
    <citation type="submission" date="2016-10" db="EMBL/GenBank/DDBJ databases">
        <authorList>
            <person name="Varghese N."/>
            <person name="Submissions S."/>
        </authorList>
    </citation>
    <scope>NUCLEOTIDE SEQUENCE [LARGE SCALE GENOMIC DNA]</scope>
    <source>
        <strain evidence="13 14">CIP 109853</strain>
    </source>
</reference>
<evidence type="ECO:0000256" key="7">
    <source>
        <dbReference type="ARBA" id="ARBA00022927"/>
    </source>
</evidence>
<comment type="subcellular location">
    <subcellularLocation>
        <location evidence="1 10">Cell inner membrane</location>
        <topology evidence="1 10">Single-pass membrane protein</topology>
        <orientation evidence="1 10">Periplasmic side</orientation>
    </subcellularLocation>
</comment>
<comment type="similarity">
    <text evidence="2 10">Belongs to the TonB family.</text>
</comment>
<feature type="compositionally biased region" description="Basic and acidic residues" evidence="11">
    <location>
        <begin position="92"/>
        <end position="106"/>
    </location>
</feature>
<dbReference type="InterPro" id="IPR037682">
    <property type="entry name" value="TonB_C"/>
</dbReference>
<dbReference type="PROSITE" id="PS52015">
    <property type="entry name" value="TONB_CTD"/>
    <property type="match status" value="1"/>
</dbReference>
<evidence type="ECO:0000256" key="9">
    <source>
        <dbReference type="ARBA" id="ARBA00023136"/>
    </source>
</evidence>
<gene>
    <name evidence="13" type="ORF">SAMN05216600_105100</name>
</gene>
<keyword evidence="3 10" id="KW-0813">Transport</keyword>
<feature type="transmembrane region" description="Helical" evidence="10">
    <location>
        <begin position="12"/>
        <end position="31"/>
    </location>
</feature>
<evidence type="ECO:0000256" key="4">
    <source>
        <dbReference type="ARBA" id="ARBA00022475"/>
    </source>
</evidence>
<dbReference type="PRINTS" id="PR01374">
    <property type="entry name" value="TONBPROTEIN"/>
</dbReference>
<evidence type="ECO:0000313" key="13">
    <source>
        <dbReference type="EMBL" id="SEQ34263.1"/>
    </source>
</evidence>
<protein>
    <recommendedName>
        <fullName evidence="10">Protein TonB</fullName>
    </recommendedName>
</protein>
<evidence type="ECO:0000256" key="2">
    <source>
        <dbReference type="ARBA" id="ARBA00006555"/>
    </source>
</evidence>
<feature type="region of interest" description="Disordered" evidence="11">
    <location>
        <begin position="62"/>
        <end position="172"/>
    </location>
</feature>
<dbReference type="PANTHER" id="PTHR33446">
    <property type="entry name" value="PROTEIN TONB-RELATED"/>
    <property type="match status" value="1"/>
</dbReference>
<dbReference type="InterPro" id="IPR051045">
    <property type="entry name" value="TonB-dependent_transducer"/>
</dbReference>
<dbReference type="InterPro" id="IPR003538">
    <property type="entry name" value="TonB"/>
</dbReference>
<accession>A0ABY1B9Z2</accession>
<dbReference type="Gene3D" id="3.30.1150.10">
    <property type="match status" value="1"/>
</dbReference>
<dbReference type="RefSeq" id="WP_069518289.1">
    <property type="nucleotide sequence ID" value="NZ_FOFP01000005.1"/>
</dbReference>
<keyword evidence="5 10" id="KW-0997">Cell inner membrane</keyword>
<keyword evidence="9 10" id="KW-0472">Membrane</keyword>
<keyword evidence="6 10" id="KW-0812">Transmembrane</keyword>
<dbReference type="Proteomes" id="UP000198512">
    <property type="component" value="Unassembled WGS sequence"/>
</dbReference>
<evidence type="ECO:0000313" key="14">
    <source>
        <dbReference type="Proteomes" id="UP000198512"/>
    </source>
</evidence>
<evidence type="ECO:0000256" key="8">
    <source>
        <dbReference type="ARBA" id="ARBA00022989"/>
    </source>
</evidence>
<feature type="compositionally biased region" description="Polar residues" evidence="11">
    <location>
        <begin position="162"/>
        <end position="172"/>
    </location>
</feature>
<dbReference type="SUPFAM" id="SSF74653">
    <property type="entry name" value="TolA/TonB C-terminal domain"/>
    <property type="match status" value="1"/>
</dbReference>
<evidence type="ECO:0000256" key="5">
    <source>
        <dbReference type="ARBA" id="ARBA00022519"/>
    </source>
</evidence>
<comment type="function">
    <text evidence="10">Interacts with outer membrane receptor proteins that carry out high-affinity binding and energy dependent uptake into the periplasmic space of specific substrates. It could act to transduce energy from the cytoplasmic membrane to specific energy-requiring processes in the outer membrane, resulting in the release into the periplasm of ligands bound by these outer membrane proteins.</text>
</comment>
<evidence type="ECO:0000256" key="10">
    <source>
        <dbReference type="RuleBase" id="RU362123"/>
    </source>
</evidence>
<dbReference type="PANTHER" id="PTHR33446:SF2">
    <property type="entry name" value="PROTEIN TONB"/>
    <property type="match status" value="1"/>
</dbReference>
<feature type="domain" description="TonB C-terminal" evidence="12">
    <location>
        <begin position="174"/>
        <end position="267"/>
    </location>
</feature>
<keyword evidence="7 10" id="KW-0653">Protein transport</keyword>
<sequence length="267" mass="29423">MERDCFGKRARLWACNLSLSIALHGALLLLFCTQWQPPPVITPAMAPPAAMMIELSAIASAPPTPQVEVEEGPVQIESPPAAQPEPDPVEEPEPKPKPKPKVEKPKIAAPPKVVEKAPAEIADTQQDKRAPVAQQQTAAKTTSAPASLPAPAKTETKAEQLGRSSNLPNSQAQTWENELLAKLEKLKRYPGYAQRMKQEDIIYLKFALDRSGQLLDYRIEASRGYQLLDAEVRSLIQRATPFPPPPAEILGERIELMVPIEFVVRRI</sequence>
<comment type="caution">
    <text evidence="13">The sequence shown here is derived from an EMBL/GenBank/DDBJ whole genome shotgun (WGS) entry which is preliminary data.</text>
</comment>
<dbReference type="Pfam" id="PF03544">
    <property type="entry name" value="TonB_C"/>
    <property type="match status" value="1"/>
</dbReference>
<evidence type="ECO:0000256" key="6">
    <source>
        <dbReference type="ARBA" id="ARBA00022692"/>
    </source>
</evidence>
<feature type="compositionally biased region" description="Low complexity" evidence="11">
    <location>
        <begin position="131"/>
        <end position="153"/>
    </location>
</feature>
<evidence type="ECO:0000256" key="3">
    <source>
        <dbReference type="ARBA" id="ARBA00022448"/>
    </source>
</evidence>
<dbReference type="EMBL" id="FOFP01000005">
    <property type="protein sequence ID" value="SEQ34263.1"/>
    <property type="molecule type" value="Genomic_DNA"/>
</dbReference>
<keyword evidence="8 10" id="KW-1133">Transmembrane helix</keyword>
<keyword evidence="10" id="KW-0735">Signal-anchor</keyword>